<keyword evidence="3" id="KW-0813">Transport</keyword>
<dbReference type="STRING" id="573413.Spirs_3590"/>
<evidence type="ECO:0000313" key="13">
    <source>
        <dbReference type="Proteomes" id="UP000002318"/>
    </source>
</evidence>
<organism evidence="12 13">
    <name type="scientific">Sediminispirochaeta smaragdinae (strain DSM 11293 / JCM 15392 / SEBR 4228)</name>
    <name type="common">Spirochaeta smaragdinae</name>
    <dbReference type="NCBI Taxonomy" id="573413"/>
    <lineage>
        <taxon>Bacteria</taxon>
        <taxon>Pseudomonadati</taxon>
        <taxon>Spirochaetota</taxon>
        <taxon>Spirochaetia</taxon>
        <taxon>Spirochaetales</taxon>
        <taxon>Spirochaetaceae</taxon>
        <taxon>Sediminispirochaeta</taxon>
    </lineage>
</organism>
<dbReference type="PROSITE" id="PS00211">
    <property type="entry name" value="ABC_TRANSPORTER_1"/>
    <property type="match status" value="2"/>
</dbReference>
<evidence type="ECO:0000256" key="9">
    <source>
        <dbReference type="ARBA" id="ARBA00023136"/>
    </source>
</evidence>
<dbReference type="GO" id="GO:0005524">
    <property type="term" value="F:ATP binding"/>
    <property type="evidence" value="ECO:0007669"/>
    <property type="project" value="UniProtKB-KW"/>
</dbReference>
<dbReference type="NCBIfam" id="NF010167">
    <property type="entry name" value="PRK13648.1"/>
    <property type="match status" value="2"/>
</dbReference>
<dbReference type="InterPro" id="IPR003593">
    <property type="entry name" value="AAA+_ATPase"/>
</dbReference>
<evidence type="ECO:0000256" key="1">
    <source>
        <dbReference type="ARBA" id="ARBA00004202"/>
    </source>
</evidence>
<evidence type="ECO:0000256" key="6">
    <source>
        <dbReference type="ARBA" id="ARBA00022741"/>
    </source>
</evidence>
<dbReference type="HOGENOM" id="CLU_000604_86_7_12"/>
<comment type="function">
    <text evidence="10">Probably part of an ABC transporter complex. Responsible for energy coupling to the transport system.</text>
</comment>
<comment type="subcellular location">
    <subcellularLocation>
        <location evidence="1">Cell membrane</location>
        <topology evidence="1">Peripheral membrane protein</topology>
    </subcellularLocation>
</comment>
<feature type="domain" description="ABC transporter" evidence="11">
    <location>
        <begin position="6"/>
        <end position="247"/>
    </location>
</feature>
<comment type="similarity">
    <text evidence="2">Belongs to the ABC transporter superfamily.</text>
</comment>
<dbReference type="Gene3D" id="3.40.50.300">
    <property type="entry name" value="P-loop containing nucleotide triphosphate hydrolases"/>
    <property type="match status" value="2"/>
</dbReference>
<dbReference type="Pfam" id="PF12558">
    <property type="entry name" value="DUF3744"/>
    <property type="match status" value="1"/>
</dbReference>
<keyword evidence="5" id="KW-0677">Repeat</keyword>
<name>E1R7H3_SEDSS</name>
<dbReference type="FunFam" id="3.40.50.300:FF:000224">
    <property type="entry name" value="Energy-coupling factor transporter ATP-binding protein EcfA"/>
    <property type="match status" value="1"/>
</dbReference>
<dbReference type="InterPro" id="IPR003439">
    <property type="entry name" value="ABC_transporter-like_ATP-bd"/>
</dbReference>
<dbReference type="GO" id="GO:0042626">
    <property type="term" value="F:ATPase-coupled transmembrane transporter activity"/>
    <property type="evidence" value="ECO:0007669"/>
    <property type="project" value="TreeGrafter"/>
</dbReference>
<dbReference type="AlphaFoldDB" id="E1R7H3"/>
<dbReference type="PANTHER" id="PTHR43553">
    <property type="entry name" value="HEAVY METAL TRANSPORTER"/>
    <property type="match status" value="1"/>
</dbReference>
<dbReference type="InterPro" id="IPR015856">
    <property type="entry name" value="ABC_transpr_CbiO/EcfA_su"/>
</dbReference>
<protein>
    <submittedName>
        <fullName evidence="12">ABC transporter related protein</fullName>
    </submittedName>
</protein>
<dbReference type="GO" id="GO:0016887">
    <property type="term" value="F:ATP hydrolysis activity"/>
    <property type="evidence" value="ECO:0007669"/>
    <property type="project" value="InterPro"/>
</dbReference>
<dbReference type="KEGG" id="ssm:Spirs_3590"/>
<dbReference type="InterPro" id="IPR050095">
    <property type="entry name" value="ECF_ABC_transporter_ATP-bd"/>
</dbReference>
<evidence type="ECO:0000313" key="12">
    <source>
        <dbReference type="EMBL" id="ADK82678.1"/>
    </source>
</evidence>
<evidence type="ECO:0000256" key="4">
    <source>
        <dbReference type="ARBA" id="ARBA00022475"/>
    </source>
</evidence>
<dbReference type="Pfam" id="PF00005">
    <property type="entry name" value="ABC_tran"/>
    <property type="match status" value="2"/>
</dbReference>
<evidence type="ECO:0000259" key="11">
    <source>
        <dbReference type="PROSITE" id="PS50893"/>
    </source>
</evidence>
<keyword evidence="4" id="KW-1003">Cell membrane</keyword>
<dbReference type="CDD" id="cd03225">
    <property type="entry name" value="ABC_cobalt_CbiO_domain1"/>
    <property type="match status" value="2"/>
</dbReference>
<dbReference type="InterPro" id="IPR027417">
    <property type="entry name" value="P-loop_NTPase"/>
</dbReference>
<evidence type="ECO:0000256" key="7">
    <source>
        <dbReference type="ARBA" id="ARBA00022840"/>
    </source>
</evidence>
<dbReference type="PROSITE" id="PS50893">
    <property type="entry name" value="ABC_TRANSPORTER_2"/>
    <property type="match status" value="2"/>
</dbReference>
<dbReference type="Proteomes" id="UP000002318">
    <property type="component" value="Chromosome"/>
</dbReference>
<keyword evidence="6" id="KW-0547">Nucleotide-binding</keyword>
<dbReference type="InterPro" id="IPR022216">
    <property type="entry name" value="ABC_Co_transporter"/>
</dbReference>
<keyword evidence="13" id="KW-1185">Reference proteome</keyword>
<evidence type="ECO:0000256" key="5">
    <source>
        <dbReference type="ARBA" id="ARBA00022737"/>
    </source>
</evidence>
<dbReference type="SUPFAM" id="SSF52540">
    <property type="entry name" value="P-loop containing nucleoside triphosphate hydrolases"/>
    <property type="match status" value="2"/>
</dbReference>
<dbReference type="SMART" id="SM00382">
    <property type="entry name" value="AAA"/>
    <property type="match status" value="2"/>
</dbReference>
<sequence length="580" mass="64932">MSQALLSFETFSFRYKSQKAPTLKEISLRVEAGEKILIVGPSGSGKTTLGSCINGLIPFSFEGSISGSFRLEGKESKDADLHERGELVGTVLQDTDSQFVGLSVAEDIAFALENAAVGRPEMIDQVKKASAMVGMEEFLARSPFELSGGQKQRVSLAGILVDDVDLLLFDEPLANLDPKTGKVAIELIDEIHRKTGKTVIIIEHRLEDVLHRPVDRILLMEQGRIIADEKPDKLLAGSLLAEKGIREPLYIAAMKFAGCTLSEEDRAASIDTIRLEKHREKILKWFRERQLPRPEAKGPSLLRLESVSYSYTGERKALEEISFDIREGEMVSILGKNGAGKSTLAAIITGLIKQDSGKLFFRDEEISKTTIADRSREIGFVMQNPNHMISHHMIREEVGFGPKLRQMPEDEIERRIDEALKLCGLYRFRNWPIGSLSYGQKKRVTIASILVMEPKLLILDEPTAGQDYRHYTDIMEFLRRLNDEAGLTIVFITHDMHLALEYTARSIVLTDGKMIGDDSMSRIFSNPGIIETANLKPTSLYELANKLGIGEVDRFIDRFIEEEQRQRTWTSQKSASASTT</sequence>
<feature type="domain" description="ABC transporter" evidence="11">
    <location>
        <begin position="302"/>
        <end position="536"/>
    </location>
</feature>
<dbReference type="FunFam" id="3.40.50.300:FF:001422">
    <property type="entry name" value="Cobalt ABC transporter ATP-binding protein"/>
    <property type="match status" value="1"/>
</dbReference>
<gene>
    <name evidence="12" type="ordered locus">Spirs_3590</name>
</gene>
<keyword evidence="9" id="KW-0472">Membrane</keyword>
<dbReference type="EMBL" id="CP002116">
    <property type="protein sequence ID" value="ADK82678.1"/>
    <property type="molecule type" value="Genomic_DNA"/>
</dbReference>
<evidence type="ECO:0000256" key="8">
    <source>
        <dbReference type="ARBA" id="ARBA00022967"/>
    </source>
</evidence>
<evidence type="ECO:0000256" key="10">
    <source>
        <dbReference type="ARBA" id="ARBA00025157"/>
    </source>
</evidence>
<dbReference type="GO" id="GO:0043190">
    <property type="term" value="C:ATP-binding cassette (ABC) transporter complex"/>
    <property type="evidence" value="ECO:0007669"/>
    <property type="project" value="TreeGrafter"/>
</dbReference>
<accession>E1R7H3</accession>
<keyword evidence="7" id="KW-0067">ATP-binding</keyword>
<keyword evidence="8" id="KW-1278">Translocase</keyword>
<dbReference type="OrthoDB" id="9805565at2"/>
<proteinExistence type="inferred from homology"/>
<dbReference type="InterPro" id="IPR017871">
    <property type="entry name" value="ABC_transporter-like_CS"/>
</dbReference>
<evidence type="ECO:0000256" key="2">
    <source>
        <dbReference type="ARBA" id="ARBA00005417"/>
    </source>
</evidence>
<dbReference type="PANTHER" id="PTHR43553:SF26">
    <property type="entry name" value="ABC TRANSPORTER ATP-BINDING PROTEIN BC_2655-RELATED"/>
    <property type="match status" value="1"/>
</dbReference>
<dbReference type="eggNOG" id="COG1122">
    <property type="taxonomic scope" value="Bacteria"/>
</dbReference>
<reference evidence="12 13" key="1">
    <citation type="journal article" date="2010" name="Stand. Genomic Sci.">
        <title>Complete genome sequence of Spirochaeta smaragdinae type strain (SEBR 4228).</title>
        <authorList>
            <person name="Mavromatis K."/>
            <person name="Yasawong M."/>
            <person name="Chertkov O."/>
            <person name="Lapidus A."/>
            <person name="Lucas S."/>
            <person name="Nolan M."/>
            <person name="Del Rio T.G."/>
            <person name="Tice H."/>
            <person name="Cheng J.F."/>
            <person name="Pitluck S."/>
            <person name="Liolios K."/>
            <person name="Ivanova N."/>
            <person name="Tapia R."/>
            <person name="Han C."/>
            <person name="Bruce D."/>
            <person name="Goodwin L."/>
            <person name="Pati A."/>
            <person name="Chen A."/>
            <person name="Palaniappan K."/>
            <person name="Land M."/>
            <person name="Hauser L."/>
            <person name="Chang Y.J."/>
            <person name="Jeffries C.D."/>
            <person name="Detter J.C."/>
            <person name="Rohde M."/>
            <person name="Brambilla E."/>
            <person name="Spring S."/>
            <person name="Goker M."/>
            <person name="Sikorski J."/>
            <person name="Woyke T."/>
            <person name="Bristow J."/>
            <person name="Eisen J.A."/>
            <person name="Markowitz V."/>
            <person name="Hugenholtz P."/>
            <person name="Klenk H.P."/>
            <person name="Kyrpides N.C."/>
        </authorList>
    </citation>
    <scope>NUCLEOTIDE SEQUENCE [LARGE SCALE GENOMIC DNA]</scope>
    <source>
        <strain evidence="13">DSM 11293 / JCM 15392 / SEBR 4228</strain>
    </source>
</reference>
<dbReference type="RefSeq" id="WP_013256137.1">
    <property type="nucleotide sequence ID" value="NC_014364.1"/>
</dbReference>
<evidence type="ECO:0000256" key="3">
    <source>
        <dbReference type="ARBA" id="ARBA00022448"/>
    </source>
</evidence>